<reference evidence="1" key="1">
    <citation type="submission" date="2022-08" db="EMBL/GenBank/DDBJ databases">
        <title>Genome Sequence of Fusarium decemcellulare.</title>
        <authorList>
            <person name="Buettner E."/>
        </authorList>
    </citation>
    <scope>NUCLEOTIDE SEQUENCE</scope>
    <source>
        <strain evidence="1">Babe19</strain>
    </source>
</reference>
<evidence type="ECO:0000313" key="1">
    <source>
        <dbReference type="EMBL" id="KAJ3546654.1"/>
    </source>
</evidence>
<sequence>MLAHRVSGALALGVMSILHLSTASSSNSSLGSFAEAPACATECLSKTINQTTDFRESHVELCHNKWFHHAVDVCVTHDCNVTEIFSFMNITQTECGVPAKDRRREINITCLVMGVSAVVLFGTRMVSKAFGYAPWGLDDSVILAVFPVVVAFNVFCQIMPYKGLGLNAWAVSDEHITTFLIFLLACEFAYAISLGLIKISILLFFLRIFPNSKFRTVVRWTMGFILLTCLIYMILFLIQRRPLSLFWEGWKDKNPRGVVVDGNAMGLSHGAINVALDIWMLLLPLSQLYKLGIKLKKKVGVIVLCLVLTIVSTIRIPSLVVFSTSWNVTADSVGIVLWSNIEVCVGMMVACMPHARQLVRDIMFRTTRGRPTTGSSADGIFVDRSLRTIQQTRTDADITAVGSVAEHEDALVLYDKGGLLSSDARCF</sequence>
<name>A0ACC1SUA2_9HYPO</name>
<protein>
    <submittedName>
        <fullName evidence="1">Uncharacterized protein</fullName>
    </submittedName>
</protein>
<dbReference type="Proteomes" id="UP001148629">
    <property type="component" value="Unassembled WGS sequence"/>
</dbReference>
<dbReference type="EMBL" id="JANRMS010000106">
    <property type="protein sequence ID" value="KAJ3546654.1"/>
    <property type="molecule type" value="Genomic_DNA"/>
</dbReference>
<comment type="caution">
    <text evidence="1">The sequence shown here is derived from an EMBL/GenBank/DDBJ whole genome shotgun (WGS) entry which is preliminary data.</text>
</comment>
<proteinExistence type="predicted"/>
<keyword evidence="2" id="KW-1185">Reference proteome</keyword>
<organism evidence="1 2">
    <name type="scientific">Fusarium decemcellulare</name>
    <dbReference type="NCBI Taxonomy" id="57161"/>
    <lineage>
        <taxon>Eukaryota</taxon>
        <taxon>Fungi</taxon>
        <taxon>Dikarya</taxon>
        <taxon>Ascomycota</taxon>
        <taxon>Pezizomycotina</taxon>
        <taxon>Sordariomycetes</taxon>
        <taxon>Hypocreomycetidae</taxon>
        <taxon>Hypocreales</taxon>
        <taxon>Nectriaceae</taxon>
        <taxon>Fusarium</taxon>
        <taxon>Fusarium decemcellulare species complex</taxon>
    </lineage>
</organism>
<accession>A0ACC1SUA2</accession>
<gene>
    <name evidence="1" type="ORF">NM208_g1897</name>
</gene>
<evidence type="ECO:0000313" key="2">
    <source>
        <dbReference type="Proteomes" id="UP001148629"/>
    </source>
</evidence>